<comment type="caution">
    <text evidence="2">The sequence shown here is derived from an EMBL/GenBank/DDBJ whole genome shotgun (WGS) entry which is preliminary data.</text>
</comment>
<dbReference type="RefSeq" id="WP_318798049.1">
    <property type="nucleotide sequence ID" value="NZ_JARUJP010000010.1"/>
</dbReference>
<feature type="domain" description="DUF1659" evidence="1">
    <location>
        <begin position="2"/>
        <end position="73"/>
    </location>
</feature>
<dbReference type="Pfam" id="PF07872">
    <property type="entry name" value="DUF1659"/>
    <property type="match status" value="1"/>
</dbReference>
<evidence type="ECO:0000259" key="1">
    <source>
        <dbReference type="Pfam" id="PF07872"/>
    </source>
</evidence>
<dbReference type="InterPro" id="IPR012454">
    <property type="entry name" value="DUF1659"/>
</dbReference>
<evidence type="ECO:0000313" key="3">
    <source>
        <dbReference type="Proteomes" id="UP001281656"/>
    </source>
</evidence>
<accession>A0ABU4JTJ9</accession>
<protein>
    <submittedName>
        <fullName evidence="2">DUF1659 domain-containing protein</fullName>
    </submittedName>
</protein>
<proteinExistence type="predicted"/>
<evidence type="ECO:0000313" key="2">
    <source>
        <dbReference type="EMBL" id="MDW8801469.1"/>
    </source>
</evidence>
<sequence>MAATATKLQTTLIVKYIDGVDPKGKEIIKSQRFSKVKTNATEQAIFDVAKEVEKLIGKTLDEIIREDESGITNV</sequence>
<keyword evidence="3" id="KW-1185">Reference proteome</keyword>
<organism evidence="2 3">
    <name type="scientific">Clostridium tanneri</name>
    <dbReference type="NCBI Taxonomy" id="3037988"/>
    <lineage>
        <taxon>Bacteria</taxon>
        <taxon>Bacillati</taxon>
        <taxon>Bacillota</taxon>
        <taxon>Clostridia</taxon>
        <taxon>Eubacteriales</taxon>
        <taxon>Clostridiaceae</taxon>
        <taxon>Clostridium</taxon>
    </lineage>
</organism>
<reference evidence="2 3" key="1">
    <citation type="submission" date="2023-04" db="EMBL/GenBank/DDBJ databases">
        <title>Clostridium tannerae sp. nov., isolated from the fecal material of an alpaca.</title>
        <authorList>
            <person name="Miller S."/>
            <person name="Hendry M."/>
            <person name="King J."/>
            <person name="Sankaranarayanan K."/>
            <person name="Lawson P.A."/>
        </authorList>
    </citation>
    <scope>NUCLEOTIDE SEQUENCE [LARGE SCALE GENOMIC DNA]</scope>
    <source>
        <strain evidence="2 3">A1-XYC3</strain>
    </source>
</reference>
<dbReference type="Proteomes" id="UP001281656">
    <property type="component" value="Unassembled WGS sequence"/>
</dbReference>
<gene>
    <name evidence="2" type="ORF">P8V03_09910</name>
</gene>
<name>A0ABU4JTJ9_9CLOT</name>
<dbReference type="EMBL" id="JARUJP010000010">
    <property type="protein sequence ID" value="MDW8801469.1"/>
    <property type="molecule type" value="Genomic_DNA"/>
</dbReference>